<dbReference type="EMBL" id="CACRXK020010446">
    <property type="protein sequence ID" value="CAB4019421.1"/>
    <property type="molecule type" value="Genomic_DNA"/>
</dbReference>
<dbReference type="OrthoDB" id="536372at2759"/>
<dbReference type="InterPro" id="IPR029865">
    <property type="entry name" value="KIAA0319-like"/>
</dbReference>
<dbReference type="PANTHER" id="PTHR46182">
    <property type="entry name" value="FI19480P1"/>
    <property type="match status" value="1"/>
</dbReference>
<keyword evidence="2" id="KW-0732">Signal</keyword>
<protein>
    <submittedName>
        <fullName evidence="5">Uncharacterized protein</fullName>
    </submittedName>
</protein>
<reference evidence="5" key="1">
    <citation type="submission" date="2020-04" db="EMBL/GenBank/DDBJ databases">
        <authorList>
            <person name="Alioto T."/>
            <person name="Alioto T."/>
            <person name="Gomez Garrido J."/>
        </authorList>
    </citation>
    <scope>NUCLEOTIDE SEQUENCE</scope>
    <source>
        <strain evidence="5">A484AB</strain>
    </source>
</reference>
<keyword evidence="6" id="KW-1185">Reference proteome</keyword>
<name>A0A6S7JTC6_PARCT</name>
<proteinExistence type="predicted"/>
<sequence>MPRGGFSTDYVEHVGTVRGVKECVRSCCGSRDCDMAFMLANHCYRISCSREPKKCEPTKARGKNKFVSKLVKLTRKPIDDALSLAFHMKSHKDELQCTHSPISTNVTLRGGANAGKFSNLGEVESMHMCTALCCAKPTCDLAFMIGETCVAVECVNEEMCQTVRARPTGFSPKISYIRRREINKNVKKAKIASTHIPEPTYTQHVHTKPNPLPTTHFTYVSDRTSCTVTLATPNITLRHGLDGENAKLLGKVDSMEECIAMSCNNIGGNTAFLLGERCYVVQCPPRKFCDTIPLGRKGVTSVMAYLQKPRSRLDYDGIDDKTANDMRNTLCSGKRILKNHAIHGGLKAGNFTEISAIDSIENCTVLCCREKRCEIAMMLNGVCFVGNCWNKENCKPVRLPSKAGVVSHLGFKIPLEDETLQEKHVVTAPNTHKIVSYRLPAPTILKTSTCSAEKIFHNVTLIGGMKAANITSLGKASTMQECIGMSCDYGQGDLVLMLGKDCYTVKCVNERVCQTVPAQPSKFYSRVAYLKWGSTINET</sequence>
<comment type="caution">
    <text evidence="5">The sequence shown here is derived from an EMBL/GenBank/DDBJ whole genome shotgun (WGS) entry which is preliminary data.</text>
</comment>
<dbReference type="GO" id="GO:0016020">
    <property type="term" value="C:membrane"/>
    <property type="evidence" value="ECO:0007669"/>
    <property type="project" value="UniProtKB-SubCell"/>
</dbReference>
<organism evidence="5 6">
    <name type="scientific">Paramuricea clavata</name>
    <name type="common">Red gorgonian</name>
    <name type="synonym">Violescent sea-whip</name>
    <dbReference type="NCBI Taxonomy" id="317549"/>
    <lineage>
        <taxon>Eukaryota</taxon>
        <taxon>Metazoa</taxon>
        <taxon>Cnidaria</taxon>
        <taxon>Anthozoa</taxon>
        <taxon>Octocorallia</taxon>
        <taxon>Malacalcyonacea</taxon>
        <taxon>Plexauridae</taxon>
        <taxon>Paramuricea</taxon>
    </lineage>
</organism>
<feature type="non-terminal residue" evidence="5">
    <location>
        <position position="539"/>
    </location>
</feature>
<evidence type="ECO:0000313" key="6">
    <source>
        <dbReference type="Proteomes" id="UP001152795"/>
    </source>
</evidence>
<dbReference type="InterPro" id="IPR011106">
    <property type="entry name" value="MANSC_N"/>
</dbReference>
<evidence type="ECO:0000256" key="2">
    <source>
        <dbReference type="ARBA" id="ARBA00022729"/>
    </source>
</evidence>
<dbReference type="AlphaFoldDB" id="A0A6S7JTC6"/>
<keyword evidence="3" id="KW-0472">Membrane</keyword>
<accession>A0A6S7JTC6</accession>
<evidence type="ECO:0000256" key="4">
    <source>
        <dbReference type="ARBA" id="ARBA00023180"/>
    </source>
</evidence>
<dbReference type="Pfam" id="PF23597">
    <property type="entry name" value="KIAA0319_N"/>
    <property type="match status" value="5"/>
</dbReference>
<dbReference type="PROSITE" id="PS50986">
    <property type="entry name" value="MANSC"/>
    <property type="match status" value="1"/>
</dbReference>
<evidence type="ECO:0000313" key="5">
    <source>
        <dbReference type="EMBL" id="CAB4019421.1"/>
    </source>
</evidence>
<comment type="subcellular location">
    <subcellularLocation>
        <location evidence="1">Membrane</location>
    </subcellularLocation>
</comment>
<evidence type="ECO:0000256" key="1">
    <source>
        <dbReference type="ARBA" id="ARBA00004370"/>
    </source>
</evidence>
<keyword evidence="4" id="KW-0325">Glycoprotein</keyword>
<dbReference type="InterPro" id="IPR013980">
    <property type="entry name" value="MANSC_dom"/>
</dbReference>
<evidence type="ECO:0000256" key="3">
    <source>
        <dbReference type="ARBA" id="ARBA00023136"/>
    </source>
</evidence>
<gene>
    <name evidence="5" type="ORF">PACLA_8A039945</name>
</gene>
<dbReference type="PANTHER" id="PTHR46182:SF2">
    <property type="entry name" value="FI19480P1"/>
    <property type="match status" value="1"/>
</dbReference>
<dbReference type="GO" id="GO:0031410">
    <property type="term" value="C:cytoplasmic vesicle"/>
    <property type="evidence" value="ECO:0007669"/>
    <property type="project" value="TreeGrafter"/>
</dbReference>
<dbReference type="GO" id="GO:0001764">
    <property type="term" value="P:neuron migration"/>
    <property type="evidence" value="ECO:0007669"/>
    <property type="project" value="TreeGrafter"/>
</dbReference>
<dbReference type="SMART" id="SM00765">
    <property type="entry name" value="MANEC"/>
    <property type="match status" value="2"/>
</dbReference>
<dbReference type="Proteomes" id="UP001152795">
    <property type="component" value="Unassembled WGS sequence"/>
</dbReference>